<name>A0A8S0SR98_OLEEU</name>
<dbReference type="Gramene" id="OE9A026410T1">
    <property type="protein sequence ID" value="OE9A026410C1"/>
    <property type="gene ID" value="OE9A026410"/>
</dbReference>
<organism evidence="2 3">
    <name type="scientific">Olea europaea subsp. europaea</name>
    <dbReference type="NCBI Taxonomy" id="158383"/>
    <lineage>
        <taxon>Eukaryota</taxon>
        <taxon>Viridiplantae</taxon>
        <taxon>Streptophyta</taxon>
        <taxon>Embryophyta</taxon>
        <taxon>Tracheophyta</taxon>
        <taxon>Spermatophyta</taxon>
        <taxon>Magnoliopsida</taxon>
        <taxon>eudicotyledons</taxon>
        <taxon>Gunneridae</taxon>
        <taxon>Pentapetalae</taxon>
        <taxon>asterids</taxon>
        <taxon>lamiids</taxon>
        <taxon>Lamiales</taxon>
        <taxon>Oleaceae</taxon>
        <taxon>Oleeae</taxon>
        <taxon>Olea</taxon>
    </lineage>
</organism>
<sequence>MPPQIHDKQQSNSDVSTTSLGTVAMGGTGRDLEWRLSSGVIAAHRLSHRQLVQRQRRLRCPLKQLHSRSPKFEKERGREGQ</sequence>
<feature type="region of interest" description="Disordered" evidence="1">
    <location>
        <begin position="61"/>
        <end position="81"/>
    </location>
</feature>
<feature type="compositionally biased region" description="Basic and acidic residues" evidence="1">
    <location>
        <begin position="70"/>
        <end position="81"/>
    </location>
</feature>
<feature type="compositionally biased region" description="Polar residues" evidence="1">
    <location>
        <begin position="10"/>
        <end position="21"/>
    </location>
</feature>
<feature type="region of interest" description="Disordered" evidence="1">
    <location>
        <begin position="1"/>
        <end position="26"/>
    </location>
</feature>
<evidence type="ECO:0000256" key="1">
    <source>
        <dbReference type="SAM" id="MobiDB-lite"/>
    </source>
</evidence>
<evidence type="ECO:0000313" key="2">
    <source>
        <dbReference type="EMBL" id="CAA2994722.1"/>
    </source>
</evidence>
<protein>
    <submittedName>
        <fullName evidence="2">Uncharacterized protein</fullName>
    </submittedName>
</protein>
<proteinExistence type="predicted"/>
<keyword evidence="3" id="KW-1185">Reference proteome</keyword>
<dbReference type="AlphaFoldDB" id="A0A8S0SR98"/>
<gene>
    <name evidence="2" type="ORF">OLEA9_A026410</name>
</gene>
<comment type="caution">
    <text evidence="2">The sequence shown here is derived from an EMBL/GenBank/DDBJ whole genome shotgun (WGS) entry which is preliminary data.</text>
</comment>
<dbReference type="Proteomes" id="UP000594638">
    <property type="component" value="Unassembled WGS sequence"/>
</dbReference>
<reference evidence="2 3" key="1">
    <citation type="submission" date="2019-12" db="EMBL/GenBank/DDBJ databases">
        <authorList>
            <person name="Alioto T."/>
            <person name="Alioto T."/>
            <person name="Gomez Garrido J."/>
        </authorList>
    </citation>
    <scope>NUCLEOTIDE SEQUENCE [LARGE SCALE GENOMIC DNA]</scope>
</reference>
<dbReference type="EMBL" id="CACTIH010005479">
    <property type="protein sequence ID" value="CAA2994722.1"/>
    <property type="molecule type" value="Genomic_DNA"/>
</dbReference>
<evidence type="ECO:0000313" key="3">
    <source>
        <dbReference type="Proteomes" id="UP000594638"/>
    </source>
</evidence>
<accession>A0A8S0SR98</accession>